<evidence type="ECO:0000313" key="2">
    <source>
        <dbReference type="Proteomes" id="UP000011518"/>
    </source>
</evidence>
<gene>
    <name evidence="1" type="ORF">TREES_T100000256</name>
</gene>
<proteinExistence type="predicted"/>
<accession>L9L8P1</accession>
<evidence type="ECO:0000313" key="1">
    <source>
        <dbReference type="EMBL" id="ELW71278.1"/>
    </source>
</evidence>
<name>L9L8P1_TUPCH</name>
<organism evidence="1 2">
    <name type="scientific">Tupaia chinensis</name>
    <name type="common">Chinese tree shrew</name>
    <name type="synonym">Tupaia belangeri chinensis</name>
    <dbReference type="NCBI Taxonomy" id="246437"/>
    <lineage>
        <taxon>Eukaryota</taxon>
        <taxon>Metazoa</taxon>
        <taxon>Chordata</taxon>
        <taxon>Craniata</taxon>
        <taxon>Vertebrata</taxon>
        <taxon>Euteleostomi</taxon>
        <taxon>Mammalia</taxon>
        <taxon>Eutheria</taxon>
        <taxon>Euarchontoglires</taxon>
        <taxon>Scandentia</taxon>
        <taxon>Tupaiidae</taxon>
        <taxon>Tupaia</taxon>
    </lineage>
</organism>
<reference evidence="2" key="1">
    <citation type="submission" date="2012-07" db="EMBL/GenBank/DDBJ databases">
        <title>Genome of the Chinese tree shrew, a rising model animal genetically related to primates.</title>
        <authorList>
            <person name="Zhang G."/>
            <person name="Fan Y."/>
            <person name="Yao Y."/>
            <person name="Huang Z."/>
        </authorList>
    </citation>
    <scope>NUCLEOTIDE SEQUENCE [LARGE SCALE GENOMIC DNA]</scope>
</reference>
<reference evidence="2" key="2">
    <citation type="journal article" date="2013" name="Nat. Commun.">
        <title>Genome of the Chinese tree shrew.</title>
        <authorList>
            <person name="Fan Y."/>
            <person name="Huang Z.Y."/>
            <person name="Cao C.C."/>
            <person name="Chen C.S."/>
            <person name="Chen Y.X."/>
            <person name="Fan D.D."/>
            <person name="He J."/>
            <person name="Hou H.L."/>
            <person name="Hu L."/>
            <person name="Hu X.T."/>
            <person name="Jiang X.T."/>
            <person name="Lai R."/>
            <person name="Lang Y.S."/>
            <person name="Liang B."/>
            <person name="Liao S.G."/>
            <person name="Mu D."/>
            <person name="Ma Y.Y."/>
            <person name="Niu Y.Y."/>
            <person name="Sun X.Q."/>
            <person name="Xia J.Q."/>
            <person name="Xiao J."/>
            <person name="Xiong Z.Q."/>
            <person name="Xu L."/>
            <person name="Yang L."/>
            <person name="Zhang Y."/>
            <person name="Zhao W."/>
            <person name="Zhao X.D."/>
            <person name="Zheng Y.T."/>
            <person name="Zhou J.M."/>
            <person name="Zhu Y.B."/>
            <person name="Zhang G.J."/>
            <person name="Wang J."/>
            <person name="Yao Y.G."/>
        </authorList>
    </citation>
    <scope>NUCLEOTIDE SEQUENCE [LARGE SCALE GENOMIC DNA]</scope>
</reference>
<dbReference type="Proteomes" id="UP000011518">
    <property type="component" value="Unassembled WGS sequence"/>
</dbReference>
<dbReference type="EMBL" id="KB320470">
    <property type="protein sequence ID" value="ELW71278.1"/>
    <property type="molecule type" value="Genomic_DNA"/>
</dbReference>
<dbReference type="InParanoid" id="L9L8P1"/>
<sequence length="72" mass="7865">MKGHEPAPLVEMRWLFFGGLSGFQRAECVARHGNKAQTLVPEAGQRAARESTNEEMLIALSPNQSQAIQGQS</sequence>
<protein>
    <submittedName>
        <fullName evidence="1">Uncharacterized protein</fullName>
    </submittedName>
</protein>
<dbReference type="AlphaFoldDB" id="L9L8P1"/>
<keyword evidence="2" id="KW-1185">Reference proteome</keyword>